<name>W9PUY5_FUSOX</name>
<dbReference type="HOGENOM" id="CLU_2849764_0_0_1"/>
<organism evidence="1">
    <name type="scientific">Fusarium oxysporum f. sp. pisi HDV247</name>
    <dbReference type="NCBI Taxonomy" id="1080344"/>
    <lineage>
        <taxon>Eukaryota</taxon>
        <taxon>Fungi</taxon>
        <taxon>Dikarya</taxon>
        <taxon>Ascomycota</taxon>
        <taxon>Pezizomycotina</taxon>
        <taxon>Sordariomycetes</taxon>
        <taxon>Hypocreomycetidae</taxon>
        <taxon>Hypocreales</taxon>
        <taxon>Nectriaceae</taxon>
        <taxon>Fusarium</taxon>
        <taxon>Fusarium oxysporum species complex</taxon>
    </lineage>
</organism>
<dbReference type="AlphaFoldDB" id="W9PUY5"/>
<sequence>MSSFQLSFSIVGKLTTETSTKWQSFWASSLAELDSLLWHSSWSMAARNCDNGTKLSKASEVTSRG</sequence>
<accession>W9PUY5</accession>
<dbReference type="Proteomes" id="UP000030751">
    <property type="component" value="Unassembled WGS sequence"/>
</dbReference>
<reference evidence="1" key="1">
    <citation type="submission" date="2011-10" db="EMBL/GenBank/DDBJ databases">
        <title>The Genome Sequence of Fusarium oxysporum HDV247.</title>
        <authorList>
            <consortium name="The Broad Institute Genome Sequencing Platform"/>
            <person name="Ma L.-J."/>
            <person name="Gale L.R."/>
            <person name="Schwartz D.C."/>
            <person name="Zhou S."/>
            <person name="Corby-Kistler H."/>
            <person name="Young S.K."/>
            <person name="Zeng Q."/>
            <person name="Gargeya S."/>
            <person name="Fitzgerald M."/>
            <person name="Haas B."/>
            <person name="Abouelleil A."/>
            <person name="Alvarado L."/>
            <person name="Arachchi H.M."/>
            <person name="Berlin A."/>
            <person name="Brown A."/>
            <person name="Chapman S.B."/>
            <person name="Chen Z."/>
            <person name="Dunbar C."/>
            <person name="Freedman E."/>
            <person name="Gearin G."/>
            <person name="Goldberg J."/>
            <person name="Griggs A."/>
            <person name="Gujja S."/>
            <person name="Heiman D."/>
            <person name="Howarth C."/>
            <person name="Larson L."/>
            <person name="Lui A."/>
            <person name="MacDonald P.J.P."/>
            <person name="Montmayeur A."/>
            <person name="Murphy C."/>
            <person name="Neiman D."/>
            <person name="Pearson M."/>
            <person name="Priest M."/>
            <person name="Roberts A."/>
            <person name="Saif S."/>
            <person name="Shea T."/>
            <person name="Shenoy N."/>
            <person name="Sisk P."/>
            <person name="Stolte C."/>
            <person name="Sykes S."/>
            <person name="Wortman J."/>
            <person name="Nusbaum C."/>
            <person name="Birren B."/>
        </authorList>
    </citation>
    <scope>NUCLEOTIDE SEQUENCE [LARGE SCALE GENOMIC DNA]</scope>
    <source>
        <strain evidence="1">HDV247</strain>
    </source>
</reference>
<evidence type="ECO:0000313" key="1">
    <source>
        <dbReference type="EMBL" id="EXA46102.1"/>
    </source>
</evidence>
<proteinExistence type="predicted"/>
<reference evidence="1" key="2">
    <citation type="submission" date="2012-05" db="EMBL/GenBank/DDBJ databases">
        <title>Annotation of the Genome Sequence of Fusarium oxysporum HDV247.</title>
        <authorList>
            <consortium name="The Broad Institute Genomics Platform"/>
            <person name="Ma L.-J."/>
            <person name="Corby-Kistler H."/>
            <person name="Broz K."/>
            <person name="Gale L.R."/>
            <person name="Jonkers W."/>
            <person name="O'Donnell K."/>
            <person name="Ploetz R."/>
            <person name="Steinberg C."/>
            <person name="Schwartz D.C."/>
            <person name="VanEtten H."/>
            <person name="Zhou S."/>
            <person name="Young S.K."/>
            <person name="Zeng Q."/>
            <person name="Gargeya S."/>
            <person name="Fitzgerald M."/>
            <person name="Abouelleil A."/>
            <person name="Alvarado L."/>
            <person name="Chapman S.B."/>
            <person name="Gainer-Dewar J."/>
            <person name="Goldberg J."/>
            <person name="Griggs A."/>
            <person name="Gujja S."/>
            <person name="Hansen M."/>
            <person name="Howarth C."/>
            <person name="Imamovic A."/>
            <person name="Ireland A."/>
            <person name="Larimer J."/>
            <person name="McCowan C."/>
            <person name="Murphy C."/>
            <person name="Pearson M."/>
            <person name="Poon T.W."/>
            <person name="Priest M."/>
            <person name="Roberts A."/>
            <person name="Saif S."/>
            <person name="Shea T."/>
            <person name="Sykes S."/>
            <person name="Wortman J."/>
            <person name="Nusbaum C."/>
            <person name="Birren B."/>
        </authorList>
    </citation>
    <scope>NUCLEOTIDE SEQUENCE</scope>
    <source>
        <strain evidence="1">HDV247</strain>
    </source>
</reference>
<gene>
    <name evidence="1" type="ORF">FOVG_06868</name>
</gene>
<protein>
    <submittedName>
        <fullName evidence="1">Uncharacterized protein</fullName>
    </submittedName>
</protein>
<dbReference type="EMBL" id="JH650971">
    <property type="protein sequence ID" value="EXA46102.1"/>
    <property type="molecule type" value="Genomic_DNA"/>
</dbReference>